<dbReference type="Gene3D" id="3.40.50.1820">
    <property type="entry name" value="alpha/beta hydrolase"/>
    <property type="match status" value="1"/>
</dbReference>
<protein>
    <recommendedName>
        <fullName evidence="3">AB hydrolase-1 domain-containing protein</fullName>
    </recommendedName>
</protein>
<dbReference type="InterPro" id="IPR012020">
    <property type="entry name" value="ABHD4"/>
</dbReference>
<name>A0A7S2RQD6_9STRA</name>
<proteinExistence type="inferred from homology"/>
<reference evidence="4" key="1">
    <citation type="submission" date="2021-01" db="EMBL/GenBank/DDBJ databases">
        <authorList>
            <person name="Corre E."/>
            <person name="Pelletier E."/>
            <person name="Niang G."/>
            <person name="Scheremetjew M."/>
            <person name="Finn R."/>
            <person name="Kale V."/>
            <person name="Holt S."/>
            <person name="Cochrane G."/>
            <person name="Meng A."/>
            <person name="Brown T."/>
            <person name="Cohen L."/>
        </authorList>
    </citation>
    <scope>NUCLEOTIDE SEQUENCE</scope>
    <source>
        <strain evidence="4">NY070348D</strain>
    </source>
</reference>
<dbReference type="PANTHER" id="PTHR10794">
    <property type="entry name" value="ABHYDROLASE DOMAIN-CONTAINING PROTEIN"/>
    <property type="match status" value="1"/>
</dbReference>
<feature type="active site" description="Charge relay system" evidence="2">
    <location>
        <position position="343"/>
    </location>
</feature>
<sequence>MGTGVWQLLLNMLHKPRQVARAIVAVGFISAVYKWYATLKDEMRVTANKSMKLNPVFQTWMKDSRTLKEGYSPTAWLSIGRRFFVGTASTIGHAVARAIKPYPKVQFERETFKLDCGATIGLDWAHKSKEERDDETKPLVLLHHGLAGSSESHYIQAMVHKLLETNRYRVCVMVARGCGGVPLTTPYGFTASGYNDLKQVAEHLREENGEKAKIYAVGYSLAGGILANYLGRTGDECALSGAVVVSPSWDFNLMTPYFDIWSKGYLAKGLIKYAMDNEEALKQHGELDFEKLKNIKTVREFDTHAVVPVHGYSSVDHYYNDSSAIQVAQDIYVPTLALSAADDPICCVDGSLRIEQDQLHGPGLAIATTSRGGHVAWPEGLSGHESYMDRVIVEWLDACTKALS</sequence>
<organism evidence="4">
    <name type="scientific">Mucochytrium quahogii</name>
    <dbReference type="NCBI Taxonomy" id="96639"/>
    <lineage>
        <taxon>Eukaryota</taxon>
        <taxon>Sar</taxon>
        <taxon>Stramenopiles</taxon>
        <taxon>Bigyra</taxon>
        <taxon>Labyrinthulomycetes</taxon>
        <taxon>Thraustochytrida</taxon>
        <taxon>Thraustochytriidae</taxon>
        <taxon>Mucochytrium</taxon>
    </lineage>
</organism>
<comment type="similarity">
    <text evidence="1">Belongs to the AB hydrolase superfamily. AB hydrolase 4 family.</text>
</comment>
<dbReference type="GO" id="GO:0008126">
    <property type="term" value="F:acetylesterase activity"/>
    <property type="evidence" value="ECO:0007669"/>
    <property type="project" value="TreeGrafter"/>
</dbReference>
<dbReference type="Pfam" id="PF00561">
    <property type="entry name" value="Abhydrolase_1"/>
    <property type="match status" value="1"/>
</dbReference>
<dbReference type="InterPro" id="IPR000073">
    <property type="entry name" value="AB_hydrolase_1"/>
</dbReference>
<evidence type="ECO:0000256" key="2">
    <source>
        <dbReference type="PIRSR" id="PIRSR005211-1"/>
    </source>
</evidence>
<dbReference type="GO" id="GO:0047372">
    <property type="term" value="F:monoacylglycerol lipase activity"/>
    <property type="evidence" value="ECO:0007669"/>
    <property type="project" value="TreeGrafter"/>
</dbReference>
<evidence type="ECO:0000313" key="4">
    <source>
        <dbReference type="EMBL" id="CAD9676726.1"/>
    </source>
</evidence>
<dbReference type="SUPFAM" id="SSF53474">
    <property type="entry name" value="alpha/beta-Hydrolases"/>
    <property type="match status" value="1"/>
</dbReference>
<dbReference type="GO" id="GO:0051792">
    <property type="term" value="P:medium-chain fatty acid biosynthetic process"/>
    <property type="evidence" value="ECO:0007669"/>
    <property type="project" value="TreeGrafter"/>
</dbReference>
<feature type="domain" description="AB hydrolase-1" evidence="3">
    <location>
        <begin position="138"/>
        <end position="346"/>
    </location>
</feature>
<dbReference type="PIRSF" id="PIRSF005211">
    <property type="entry name" value="Ab_hydro_YheT"/>
    <property type="match status" value="1"/>
</dbReference>
<evidence type="ECO:0000259" key="3">
    <source>
        <dbReference type="Pfam" id="PF00561"/>
    </source>
</evidence>
<accession>A0A7S2RQD6</accession>
<feature type="active site" description="Charge relay system" evidence="2">
    <location>
        <position position="374"/>
    </location>
</feature>
<evidence type="ECO:0000256" key="1">
    <source>
        <dbReference type="ARBA" id="ARBA00010884"/>
    </source>
</evidence>
<dbReference type="InterPro" id="IPR050960">
    <property type="entry name" value="AB_hydrolase_4_sf"/>
</dbReference>
<feature type="active site" description="Charge relay system" evidence="2">
    <location>
        <position position="220"/>
    </location>
</feature>
<dbReference type="AlphaFoldDB" id="A0A7S2RQD6"/>
<dbReference type="InterPro" id="IPR029058">
    <property type="entry name" value="AB_hydrolase_fold"/>
</dbReference>
<dbReference type="GO" id="GO:0051793">
    <property type="term" value="P:medium-chain fatty acid catabolic process"/>
    <property type="evidence" value="ECO:0007669"/>
    <property type="project" value="TreeGrafter"/>
</dbReference>
<dbReference type="PANTHER" id="PTHR10794:SF63">
    <property type="entry name" value="ALPHA_BETA HYDROLASE 1, ISOFORM A"/>
    <property type="match status" value="1"/>
</dbReference>
<gene>
    <name evidence="4" type="ORF">QSP1433_LOCUS5516</name>
</gene>
<dbReference type="EMBL" id="HBHK01008961">
    <property type="protein sequence ID" value="CAD9676726.1"/>
    <property type="molecule type" value="Transcribed_RNA"/>
</dbReference>